<dbReference type="Pfam" id="PF20653">
    <property type="entry name" value="COG6_C"/>
    <property type="match status" value="1"/>
</dbReference>
<dbReference type="Proteomes" id="UP001293593">
    <property type="component" value="Unassembled WGS sequence"/>
</dbReference>
<evidence type="ECO:0000256" key="1">
    <source>
        <dbReference type="ARBA" id="ARBA00004395"/>
    </source>
</evidence>
<evidence type="ECO:0000256" key="4">
    <source>
        <dbReference type="ARBA" id="ARBA00022448"/>
    </source>
</evidence>
<keyword evidence="14" id="KW-1185">Reference proteome</keyword>
<feature type="region of interest" description="Disordered" evidence="10">
    <location>
        <begin position="484"/>
        <end position="506"/>
    </location>
</feature>
<evidence type="ECO:0000256" key="10">
    <source>
        <dbReference type="SAM" id="MobiDB-lite"/>
    </source>
</evidence>
<dbReference type="PANTHER" id="PTHR21506">
    <property type="entry name" value="COMPONENT OF OLIGOMERIC GOLGI COMPLEX 6"/>
    <property type="match status" value="1"/>
</dbReference>
<evidence type="ECO:0000259" key="11">
    <source>
        <dbReference type="Pfam" id="PF06419"/>
    </source>
</evidence>
<evidence type="ECO:0000313" key="14">
    <source>
        <dbReference type="Proteomes" id="UP001293593"/>
    </source>
</evidence>
<evidence type="ECO:0000313" key="13">
    <source>
        <dbReference type="EMBL" id="KAK4261602.1"/>
    </source>
</evidence>
<dbReference type="InterPro" id="IPR048368">
    <property type="entry name" value="COG6_N"/>
</dbReference>
<comment type="caution">
    <text evidence="13">The sequence shown here is derived from an EMBL/GenBank/DDBJ whole genome shotgun (WGS) entry which is preliminary data.</text>
</comment>
<dbReference type="EMBL" id="JAWXYG010000010">
    <property type="protein sequence ID" value="KAK4261602.1"/>
    <property type="molecule type" value="Genomic_DNA"/>
</dbReference>
<dbReference type="AlphaFoldDB" id="A0AAE1J391"/>
<comment type="similarity">
    <text evidence="2 9">Belongs to the COG6 family.</text>
</comment>
<comment type="subunit">
    <text evidence="9">Component of the conserved oligomeric Golgi complex.</text>
</comment>
<name>A0AAE1J391_9FABA</name>
<dbReference type="GO" id="GO:0006891">
    <property type="term" value="P:intra-Golgi vesicle-mediated transport"/>
    <property type="evidence" value="ECO:0007669"/>
    <property type="project" value="UniProtKB-UniRule"/>
</dbReference>
<evidence type="ECO:0000256" key="7">
    <source>
        <dbReference type="ARBA" id="ARBA00023136"/>
    </source>
</evidence>
<dbReference type="GO" id="GO:0015031">
    <property type="term" value="P:protein transport"/>
    <property type="evidence" value="ECO:0007669"/>
    <property type="project" value="UniProtKB-KW"/>
</dbReference>
<dbReference type="Pfam" id="PF06419">
    <property type="entry name" value="COG6_N"/>
    <property type="match status" value="1"/>
</dbReference>
<reference evidence="13" key="1">
    <citation type="submission" date="2023-10" db="EMBL/GenBank/DDBJ databases">
        <title>Chromosome-level genome of the transformable northern wattle, Acacia crassicarpa.</title>
        <authorList>
            <person name="Massaro I."/>
            <person name="Sinha N.R."/>
            <person name="Poethig S."/>
            <person name="Leichty A.R."/>
        </authorList>
    </citation>
    <scope>NUCLEOTIDE SEQUENCE</scope>
    <source>
        <strain evidence="13">Acra3RX</strain>
        <tissue evidence="13">Leaf</tissue>
    </source>
</reference>
<sequence length="697" mass="77758">MGTTVTGLAPGLSRKLKKVLESRTDSPDLLSSLNTLSSFYTDNTPQSRRNLRSTIEKRSLSINLEFLAASDVVQLALDRVEEEANAVAECCDRISKALNSCSATTGDIISTTERLKQELETTTQRQEIVSCFLRDYQLSPEEISALRDEELNENFFKALSHVQEIHANCKVLLRTHHQRAGLELMDMMAVYQEGAYERLCRWVQAECRKLGDTDNPEISELLKTAVSCLRERPVLFKYCAEEVANMRHNALFRRFISALTRGGPGGMPRPIEVHAHDPLRYVGDMLGWLHQALASERELLLMLLDPDTQVDSGPTVDQFSKSYENGSGKTESDLTFVLDRIFEGVCRPFKVRVEQVLQSQPNLIVSYKLSNTLEFYCYTISDLLGRETALCNTLWLLKDAAQKTFFDILKGRGEKLLRYPPLVAIDLSPPAAVREGVSVLLEIIDNYNSMMVPASGKKPPFDPVISAILDPIIQMCEQAAEAHKSKGVGHSSRRSRMSSDSSQISKSSVDAILSTSSSAPSSQTTETPSKIFLINCLCAIKQPLERYDVAADYVRRLGKMIDNHLHVLVDKEVDVILNRCGLSQKMTHFHNSIHKKQGDKEMVGVPLAEMEDTSPANLSECLKAMFGLILGSESSLPEFEQMLVPQLRSEASVGVARSLAEAYELIYNAITDPKNEYPDPKSLARHPPDQIRTILGI</sequence>
<dbReference type="InterPro" id="IPR048369">
    <property type="entry name" value="COG6_C"/>
</dbReference>
<evidence type="ECO:0000256" key="5">
    <source>
        <dbReference type="ARBA" id="ARBA00022927"/>
    </source>
</evidence>
<evidence type="ECO:0000256" key="6">
    <source>
        <dbReference type="ARBA" id="ARBA00023034"/>
    </source>
</evidence>
<feature type="domain" description="Conserved Oligomeric Golgi complex subunit 6 C-terminal" evidence="12">
    <location>
        <begin position="178"/>
        <end position="695"/>
    </location>
</feature>
<keyword evidence="6 9" id="KW-0333">Golgi apparatus</keyword>
<keyword evidence="7 9" id="KW-0472">Membrane</keyword>
<comment type="function">
    <text evidence="9">Required for normal Golgi function.</text>
</comment>
<keyword evidence="5 9" id="KW-0653">Protein transport</keyword>
<gene>
    <name evidence="13" type="ORF">QN277_004573</name>
</gene>
<evidence type="ECO:0000256" key="8">
    <source>
        <dbReference type="ARBA" id="ARBA00031348"/>
    </source>
</evidence>
<evidence type="ECO:0000256" key="2">
    <source>
        <dbReference type="ARBA" id="ARBA00011023"/>
    </source>
</evidence>
<evidence type="ECO:0000256" key="3">
    <source>
        <dbReference type="ARBA" id="ARBA00020973"/>
    </source>
</evidence>
<dbReference type="SMART" id="SM01087">
    <property type="entry name" value="COG6"/>
    <property type="match status" value="1"/>
</dbReference>
<comment type="subcellular location">
    <subcellularLocation>
        <location evidence="1 9">Golgi apparatus membrane</location>
        <topology evidence="1 9">Peripheral membrane protein</topology>
    </subcellularLocation>
</comment>
<evidence type="ECO:0000256" key="9">
    <source>
        <dbReference type="RuleBase" id="RU365075"/>
    </source>
</evidence>
<dbReference type="GO" id="GO:0017119">
    <property type="term" value="C:Golgi transport complex"/>
    <property type="evidence" value="ECO:0007669"/>
    <property type="project" value="UniProtKB-UniRule"/>
</dbReference>
<dbReference type="GO" id="GO:0000139">
    <property type="term" value="C:Golgi membrane"/>
    <property type="evidence" value="ECO:0007669"/>
    <property type="project" value="UniProtKB-SubCell"/>
</dbReference>
<protein>
    <recommendedName>
        <fullName evidence="3 9">Conserved oligomeric Golgi complex subunit 6</fullName>
        <shortName evidence="9">COG complex subunit 6</shortName>
    </recommendedName>
    <alternativeName>
        <fullName evidence="8 9">Component of oligomeric Golgi complex 6</fullName>
    </alternativeName>
</protein>
<dbReference type="PANTHER" id="PTHR21506:SF0">
    <property type="entry name" value="CONSERVED OLIGOMERIC GOLGI COMPLEX SUBUNIT 6"/>
    <property type="match status" value="1"/>
</dbReference>
<dbReference type="InterPro" id="IPR010490">
    <property type="entry name" value="COG6"/>
</dbReference>
<feature type="domain" description="Conserved oligomeric complex COG6 N-terminal" evidence="11">
    <location>
        <begin position="36"/>
        <end position="147"/>
    </location>
</feature>
<organism evidence="13 14">
    <name type="scientific">Acacia crassicarpa</name>
    <name type="common">northern wattle</name>
    <dbReference type="NCBI Taxonomy" id="499986"/>
    <lineage>
        <taxon>Eukaryota</taxon>
        <taxon>Viridiplantae</taxon>
        <taxon>Streptophyta</taxon>
        <taxon>Embryophyta</taxon>
        <taxon>Tracheophyta</taxon>
        <taxon>Spermatophyta</taxon>
        <taxon>Magnoliopsida</taxon>
        <taxon>eudicotyledons</taxon>
        <taxon>Gunneridae</taxon>
        <taxon>Pentapetalae</taxon>
        <taxon>rosids</taxon>
        <taxon>fabids</taxon>
        <taxon>Fabales</taxon>
        <taxon>Fabaceae</taxon>
        <taxon>Caesalpinioideae</taxon>
        <taxon>mimosoid clade</taxon>
        <taxon>Acacieae</taxon>
        <taxon>Acacia</taxon>
    </lineage>
</organism>
<feature type="compositionally biased region" description="Basic residues" evidence="10">
    <location>
        <begin position="485"/>
        <end position="496"/>
    </location>
</feature>
<keyword evidence="4 9" id="KW-0813">Transport</keyword>
<evidence type="ECO:0000259" key="12">
    <source>
        <dbReference type="Pfam" id="PF20653"/>
    </source>
</evidence>
<proteinExistence type="inferred from homology"/>
<accession>A0AAE1J391</accession>